<keyword evidence="2 10" id="KW-0436">Ligase</keyword>
<keyword evidence="3 10" id="KW-0547">Nucleotide-binding</keyword>
<dbReference type="PROSITE" id="PS50889">
    <property type="entry name" value="S4"/>
    <property type="match status" value="1"/>
</dbReference>
<dbReference type="Gene3D" id="1.10.240.10">
    <property type="entry name" value="Tyrosyl-Transfer RNA Synthetase"/>
    <property type="match status" value="1"/>
</dbReference>
<dbReference type="PRINTS" id="PR01040">
    <property type="entry name" value="TRNASYNTHTYR"/>
</dbReference>
<evidence type="ECO:0000256" key="3">
    <source>
        <dbReference type="ARBA" id="ARBA00022741"/>
    </source>
</evidence>
<keyword evidence="5 10" id="KW-0648">Protein biosynthesis</keyword>
<comment type="catalytic activity">
    <reaction evidence="7">
        <text>tRNA(Tyr) + L-tyrosine + ATP = L-tyrosyl-tRNA(Tyr) + AMP + diphosphate + H(+)</text>
        <dbReference type="Rhea" id="RHEA:10220"/>
        <dbReference type="Rhea" id="RHEA-COMP:9706"/>
        <dbReference type="Rhea" id="RHEA-COMP:9707"/>
        <dbReference type="ChEBI" id="CHEBI:15378"/>
        <dbReference type="ChEBI" id="CHEBI:30616"/>
        <dbReference type="ChEBI" id="CHEBI:33019"/>
        <dbReference type="ChEBI" id="CHEBI:58315"/>
        <dbReference type="ChEBI" id="CHEBI:78442"/>
        <dbReference type="ChEBI" id="CHEBI:78536"/>
        <dbReference type="ChEBI" id="CHEBI:456215"/>
        <dbReference type="EC" id="6.1.1.1"/>
    </reaction>
</comment>
<dbReference type="GO" id="GO:0006437">
    <property type="term" value="P:tyrosyl-tRNA aminoacylation"/>
    <property type="evidence" value="ECO:0007669"/>
    <property type="project" value="UniProtKB-UniRule"/>
</dbReference>
<dbReference type="InterPro" id="IPR036986">
    <property type="entry name" value="S4_RNA-bd_sf"/>
</dbReference>
<evidence type="ECO:0000256" key="6">
    <source>
        <dbReference type="ARBA" id="ARBA00023146"/>
    </source>
</evidence>
<dbReference type="InterPro" id="IPR024088">
    <property type="entry name" value="Tyr-tRNA-ligase_bac-type"/>
</dbReference>
<organism evidence="11 12">
    <name type="scientific">Candidatus Campbellbacteria bacterium RIFOXYC2_FULL_35_25</name>
    <dbReference type="NCBI Taxonomy" id="1797582"/>
    <lineage>
        <taxon>Bacteria</taxon>
        <taxon>Candidatus Campbelliibacteriota</taxon>
    </lineage>
</organism>
<dbReference type="InterPro" id="IPR002305">
    <property type="entry name" value="aa-tRNA-synth_Ic"/>
</dbReference>
<dbReference type="InterPro" id="IPR002307">
    <property type="entry name" value="Tyr-tRNA-ligase"/>
</dbReference>
<comment type="similarity">
    <text evidence="10">Belongs to the class-I aminoacyl-tRNA synthetase family.</text>
</comment>
<evidence type="ECO:0000256" key="2">
    <source>
        <dbReference type="ARBA" id="ARBA00022598"/>
    </source>
</evidence>
<dbReference type="STRING" id="1797582.A2442_03270"/>
<evidence type="ECO:0000313" key="12">
    <source>
        <dbReference type="Proteomes" id="UP000179003"/>
    </source>
</evidence>
<evidence type="ECO:0000256" key="7">
    <source>
        <dbReference type="ARBA" id="ARBA00048248"/>
    </source>
</evidence>
<evidence type="ECO:0000256" key="9">
    <source>
        <dbReference type="PROSITE-ProRule" id="PRU00182"/>
    </source>
</evidence>
<keyword evidence="4 10" id="KW-0067">ATP-binding</keyword>
<gene>
    <name evidence="11" type="ORF">A2442_03270</name>
</gene>
<evidence type="ECO:0000256" key="8">
    <source>
        <dbReference type="NCBIfam" id="TIGR00234"/>
    </source>
</evidence>
<dbReference type="PANTHER" id="PTHR11766">
    <property type="entry name" value="TYROSYL-TRNA SYNTHETASE"/>
    <property type="match status" value="1"/>
</dbReference>
<dbReference type="Proteomes" id="UP000179003">
    <property type="component" value="Unassembled WGS sequence"/>
</dbReference>
<evidence type="ECO:0000256" key="5">
    <source>
        <dbReference type="ARBA" id="ARBA00022917"/>
    </source>
</evidence>
<dbReference type="GO" id="GO:0005829">
    <property type="term" value="C:cytosol"/>
    <property type="evidence" value="ECO:0007669"/>
    <property type="project" value="TreeGrafter"/>
</dbReference>
<dbReference type="NCBIfam" id="TIGR00234">
    <property type="entry name" value="tyrS"/>
    <property type="match status" value="1"/>
</dbReference>
<dbReference type="EC" id="6.1.1.1" evidence="1 8"/>
<dbReference type="AlphaFoldDB" id="A0A1F5EJB6"/>
<dbReference type="InterPro" id="IPR014729">
    <property type="entry name" value="Rossmann-like_a/b/a_fold"/>
</dbReference>
<dbReference type="Pfam" id="PF00579">
    <property type="entry name" value="tRNA-synt_1b"/>
    <property type="match status" value="1"/>
</dbReference>
<keyword evidence="6 10" id="KW-0030">Aminoacyl-tRNA synthetase</keyword>
<reference evidence="11 12" key="1">
    <citation type="journal article" date="2016" name="Nat. Commun.">
        <title>Thousands of microbial genomes shed light on interconnected biogeochemical processes in an aquifer system.</title>
        <authorList>
            <person name="Anantharaman K."/>
            <person name="Brown C.T."/>
            <person name="Hug L.A."/>
            <person name="Sharon I."/>
            <person name="Castelle C.J."/>
            <person name="Probst A.J."/>
            <person name="Thomas B.C."/>
            <person name="Singh A."/>
            <person name="Wilkins M.J."/>
            <person name="Karaoz U."/>
            <person name="Brodie E.L."/>
            <person name="Williams K.H."/>
            <person name="Hubbard S.S."/>
            <person name="Banfield J.F."/>
        </authorList>
    </citation>
    <scope>NUCLEOTIDE SEQUENCE [LARGE SCALE GENOMIC DNA]</scope>
</reference>
<dbReference type="PANTHER" id="PTHR11766:SF1">
    <property type="entry name" value="TYROSINE--TRNA LIGASE"/>
    <property type="match status" value="1"/>
</dbReference>
<evidence type="ECO:0000256" key="1">
    <source>
        <dbReference type="ARBA" id="ARBA00013160"/>
    </source>
</evidence>
<keyword evidence="9" id="KW-0694">RNA-binding</keyword>
<dbReference type="GO" id="GO:0005524">
    <property type="term" value="F:ATP binding"/>
    <property type="evidence" value="ECO:0007669"/>
    <property type="project" value="UniProtKB-KW"/>
</dbReference>
<proteinExistence type="inferred from homology"/>
<dbReference type="Gene3D" id="3.10.290.10">
    <property type="entry name" value="RNA-binding S4 domain"/>
    <property type="match status" value="1"/>
</dbReference>
<dbReference type="SUPFAM" id="SSF52374">
    <property type="entry name" value="Nucleotidylyl transferase"/>
    <property type="match status" value="1"/>
</dbReference>
<sequence>MDIITDAKKIDEILERGTIVQILPTKDEFRKKLLNGERLKFYIGFDATAPTLHLSHAKNLMLLEKFRKLGHEVIVLFGDFTARIGDPTGEKSSRKQLTRDDVLENVKIWKELIKPLMDFNDKENPPVIKYNNEWLSKLNFEDIINLSSNFTVQQMIERDMFDKRLKDGKPIYLHEFFYPLMQGYDSVVMDVDVELCGTDQIFNALAGRTLLRKLKDKEKIVVAVTLMENPKTGELMSKSKGTGVFLDVSASDMYGQVMSQPDEMMEILFVNVTDLPLDEIKNLVKGSNPMEVKKRLAFEIVKKMKGEEKAKEAEENFKTQFQKGGIPENIEEFEVKVGEGILAVLNQIDFVSSNGEARRKVVEKAVKLDGETIEDPTYTLGAGEKIIKLGRKIAKLIIK</sequence>
<evidence type="ECO:0000256" key="4">
    <source>
        <dbReference type="ARBA" id="ARBA00022840"/>
    </source>
</evidence>
<dbReference type="GO" id="GO:0003723">
    <property type="term" value="F:RNA binding"/>
    <property type="evidence" value="ECO:0007669"/>
    <property type="project" value="UniProtKB-KW"/>
</dbReference>
<dbReference type="GO" id="GO:0004831">
    <property type="term" value="F:tyrosine-tRNA ligase activity"/>
    <property type="evidence" value="ECO:0007669"/>
    <property type="project" value="UniProtKB-UniRule"/>
</dbReference>
<dbReference type="SUPFAM" id="SSF55174">
    <property type="entry name" value="Alpha-L RNA-binding motif"/>
    <property type="match status" value="1"/>
</dbReference>
<evidence type="ECO:0000313" key="11">
    <source>
        <dbReference type="EMBL" id="OGD67498.1"/>
    </source>
</evidence>
<accession>A0A1F5EJB6</accession>
<dbReference type="Gene3D" id="3.40.50.620">
    <property type="entry name" value="HUPs"/>
    <property type="match status" value="1"/>
</dbReference>
<evidence type="ECO:0000256" key="10">
    <source>
        <dbReference type="RuleBase" id="RU363036"/>
    </source>
</evidence>
<comment type="caution">
    <text evidence="11">The sequence shown here is derived from an EMBL/GenBank/DDBJ whole genome shotgun (WGS) entry which is preliminary data.</text>
</comment>
<protein>
    <recommendedName>
        <fullName evidence="1 8">Tyrosine--tRNA ligase</fullName>
        <ecNumber evidence="1 8">6.1.1.1</ecNumber>
    </recommendedName>
</protein>
<name>A0A1F5EJB6_9BACT</name>
<dbReference type="EMBL" id="MFAE01000005">
    <property type="protein sequence ID" value="OGD67498.1"/>
    <property type="molecule type" value="Genomic_DNA"/>
</dbReference>